<evidence type="ECO:0000256" key="1">
    <source>
        <dbReference type="ARBA" id="ARBA00003510"/>
    </source>
</evidence>
<dbReference type="GO" id="GO:0005315">
    <property type="term" value="F:phosphate transmembrane transporter activity"/>
    <property type="evidence" value="ECO:0007669"/>
    <property type="project" value="InterPro"/>
</dbReference>
<keyword evidence="6" id="KW-0592">Phosphate transport</keyword>
<sequence>MTAVAPEPSLVVEHPLQRPRLPKLAPLIAAVIAAAAAVLLGLSLGWGVAPIVVTGGLIYLVGLSTWSRLVENARAATDRLVTSLVWTALVIALIPLISLLYTVISKGSSSINAKFLTWSMRNVLDGPGGIYHAIMGTLIITLGAAIISVPIGLLAAVYLVEYGQHSRLASWIRFLVDVMTGIPSIVAGLFAYALFSIIVGPGTQMGFGGSVALSILMIPIVVRSSEEMLKLVPTDLREASYALGVPKWKTILKVVIPTAMAGIITGVTLAIARVIGETAPLLIICGATDSVNLNPFSGQMASLPVFIYSSYQSPGANPEVLRQMAWGAALVLIIIVMALNILARVLGKVLSPKTGH</sequence>
<dbReference type="Gene3D" id="1.10.3720.10">
    <property type="entry name" value="MetI-like"/>
    <property type="match status" value="1"/>
</dbReference>
<keyword evidence="9 10" id="KW-0472">Membrane</keyword>
<dbReference type="InterPro" id="IPR005672">
    <property type="entry name" value="Phosphate_PstA"/>
</dbReference>
<dbReference type="PROSITE" id="PS50928">
    <property type="entry name" value="ABC_TM1"/>
    <property type="match status" value="1"/>
</dbReference>
<reference evidence="12 13" key="1">
    <citation type="submission" date="2018-11" db="EMBL/GenBank/DDBJ databases">
        <authorList>
            <person name="Li F."/>
        </authorList>
    </citation>
    <scope>NUCLEOTIDE SEQUENCE [LARGE SCALE GENOMIC DNA]</scope>
    <source>
        <strain evidence="12 13">KIS18-7</strain>
    </source>
</reference>
<feature type="transmembrane region" description="Helical" evidence="10">
    <location>
        <begin position="130"/>
        <end position="160"/>
    </location>
</feature>
<evidence type="ECO:0000313" key="13">
    <source>
        <dbReference type="Proteomes" id="UP000277094"/>
    </source>
</evidence>
<evidence type="ECO:0000256" key="4">
    <source>
        <dbReference type="ARBA" id="ARBA00022448"/>
    </source>
</evidence>
<comment type="similarity">
    <text evidence="3 10">Belongs to the binding-protein-dependent transport system permease family. CysTW subfamily.</text>
</comment>
<evidence type="ECO:0000256" key="2">
    <source>
        <dbReference type="ARBA" id="ARBA00004651"/>
    </source>
</evidence>
<dbReference type="GO" id="GO:0035435">
    <property type="term" value="P:phosphate ion transmembrane transport"/>
    <property type="evidence" value="ECO:0007669"/>
    <property type="project" value="InterPro"/>
</dbReference>
<proteinExistence type="inferred from homology"/>
<evidence type="ECO:0000256" key="6">
    <source>
        <dbReference type="ARBA" id="ARBA00022592"/>
    </source>
</evidence>
<dbReference type="PANTHER" id="PTHR42922">
    <property type="entry name" value="PHOSPHATE TRANSPORT SYSTEM PERMEASE PROTEIN PSTA"/>
    <property type="match status" value="1"/>
</dbReference>
<dbReference type="CDD" id="cd06261">
    <property type="entry name" value="TM_PBP2"/>
    <property type="match status" value="1"/>
</dbReference>
<evidence type="ECO:0000256" key="7">
    <source>
        <dbReference type="ARBA" id="ARBA00022692"/>
    </source>
</evidence>
<dbReference type="RefSeq" id="WP_123235109.1">
    <property type="nucleotide sequence ID" value="NZ_RJSG01000003.1"/>
</dbReference>
<keyword evidence="4" id="KW-0813">Transport</keyword>
<dbReference type="GO" id="GO:0005886">
    <property type="term" value="C:plasma membrane"/>
    <property type="evidence" value="ECO:0007669"/>
    <property type="project" value="UniProtKB-SubCell"/>
</dbReference>
<comment type="function">
    <text evidence="1">Part of the binding-protein-dependent transport system for phosphate; probably responsible for the translocation of the substrate across the membrane.</text>
</comment>
<feature type="transmembrane region" description="Helical" evidence="10">
    <location>
        <begin position="48"/>
        <end position="69"/>
    </location>
</feature>
<dbReference type="InterPro" id="IPR051408">
    <property type="entry name" value="Phosphate_transprt_permease"/>
</dbReference>
<evidence type="ECO:0000256" key="5">
    <source>
        <dbReference type="ARBA" id="ARBA00022475"/>
    </source>
</evidence>
<name>A0A3N0DPE4_9ACTN</name>
<comment type="subcellular location">
    <subcellularLocation>
        <location evidence="2 10">Cell membrane</location>
        <topology evidence="2 10">Multi-pass membrane protein</topology>
    </subcellularLocation>
</comment>
<evidence type="ECO:0000259" key="11">
    <source>
        <dbReference type="PROSITE" id="PS50928"/>
    </source>
</evidence>
<dbReference type="InterPro" id="IPR000515">
    <property type="entry name" value="MetI-like"/>
</dbReference>
<dbReference type="Proteomes" id="UP000277094">
    <property type="component" value="Unassembled WGS sequence"/>
</dbReference>
<organism evidence="12 13">
    <name type="scientific">Nocardioides marmorisolisilvae</name>
    <dbReference type="NCBI Taxonomy" id="1542737"/>
    <lineage>
        <taxon>Bacteria</taxon>
        <taxon>Bacillati</taxon>
        <taxon>Actinomycetota</taxon>
        <taxon>Actinomycetes</taxon>
        <taxon>Propionibacteriales</taxon>
        <taxon>Nocardioidaceae</taxon>
        <taxon>Nocardioides</taxon>
    </lineage>
</organism>
<keyword evidence="5 10" id="KW-1003">Cell membrane</keyword>
<keyword evidence="13" id="KW-1185">Reference proteome</keyword>
<dbReference type="PANTHER" id="PTHR42922:SF1">
    <property type="entry name" value="PHOSPHATE TRANSPORT SYSTEM PERMEASE PROTEIN PSTA"/>
    <property type="match status" value="1"/>
</dbReference>
<accession>A0A3N0DPE4</accession>
<evidence type="ECO:0000256" key="9">
    <source>
        <dbReference type="ARBA" id="ARBA00023136"/>
    </source>
</evidence>
<dbReference type="NCBIfam" id="TIGR00974">
    <property type="entry name" value="3a0107s02c"/>
    <property type="match status" value="1"/>
</dbReference>
<dbReference type="SUPFAM" id="SSF161098">
    <property type="entry name" value="MetI-like"/>
    <property type="match status" value="1"/>
</dbReference>
<dbReference type="EMBL" id="RJSG01000003">
    <property type="protein sequence ID" value="RNL77520.1"/>
    <property type="molecule type" value="Genomic_DNA"/>
</dbReference>
<keyword evidence="8 10" id="KW-1133">Transmembrane helix</keyword>
<feature type="transmembrane region" description="Helical" evidence="10">
    <location>
        <begin position="324"/>
        <end position="343"/>
    </location>
</feature>
<evidence type="ECO:0000256" key="8">
    <source>
        <dbReference type="ARBA" id="ARBA00022989"/>
    </source>
</evidence>
<feature type="transmembrane region" description="Helical" evidence="10">
    <location>
        <begin position="205"/>
        <end position="222"/>
    </location>
</feature>
<gene>
    <name evidence="12" type="primary">pstA</name>
    <name evidence="12" type="ORF">EFL95_15970</name>
</gene>
<feature type="domain" description="ABC transmembrane type-1" evidence="11">
    <location>
        <begin position="134"/>
        <end position="343"/>
    </location>
</feature>
<feature type="transmembrane region" description="Helical" evidence="10">
    <location>
        <begin position="172"/>
        <end position="199"/>
    </location>
</feature>
<evidence type="ECO:0000256" key="10">
    <source>
        <dbReference type="RuleBase" id="RU363043"/>
    </source>
</evidence>
<comment type="caution">
    <text evidence="12">The sequence shown here is derived from an EMBL/GenBank/DDBJ whole genome shotgun (WGS) entry which is preliminary data.</text>
</comment>
<feature type="transmembrane region" description="Helical" evidence="10">
    <location>
        <begin position="251"/>
        <end position="272"/>
    </location>
</feature>
<dbReference type="Pfam" id="PF00528">
    <property type="entry name" value="BPD_transp_1"/>
    <property type="match status" value="1"/>
</dbReference>
<keyword evidence="7 10" id="KW-0812">Transmembrane</keyword>
<dbReference type="OrthoDB" id="9775069at2"/>
<feature type="transmembrane region" description="Helical" evidence="10">
    <location>
        <begin position="81"/>
        <end position="104"/>
    </location>
</feature>
<dbReference type="AlphaFoldDB" id="A0A3N0DPE4"/>
<dbReference type="InterPro" id="IPR035906">
    <property type="entry name" value="MetI-like_sf"/>
</dbReference>
<evidence type="ECO:0000256" key="3">
    <source>
        <dbReference type="ARBA" id="ARBA00007069"/>
    </source>
</evidence>
<feature type="transmembrane region" description="Helical" evidence="10">
    <location>
        <begin position="24"/>
        <end position="42"/>
    </location>
</feature>
<protein>
    <recommendedName>
        <fullName evidence="10">Phosphate transport system permease protein PstA</fullName>
    </recommendedName>
</protein>
<evidence type="ECO:0000313" key="12">
    <source>
        <dbReference type="EMBL" id="RNL77520.1"/>
    </source>
</evidence>